<protein>
    <recommendedName>
        <fullName evidence="2">HTH cro/C1-type domain-containing protein</fullName>
    </recommendedName>
</protein>
<feature type="region of interest" description="Disordered" evidence="1">
    <location>
        <begin position="86"/>
        <end position="114"/>
    </location>
</feature>
<dbReference type="EMBL" id="UFQR01000074">
    <property type="protein sequence ID" value="SSW96691.1"/>
    <property type="molecule type" value="Genomic_DNA"/>
</dbReference>
<feature type="domain" description="HTH cro/C1-type" evidence="2">
    <location>
        <begin position="9"/>
        <end position="54"/>
    </location>
</feature>
<dbReference type="AlphaFoldDB" id="A0A3B0M272"/>
<reference evidence="3" key="1">
    <citation type="submission" date="2018-04" db="EMBL/GenBank/DDBJ databases">
        <authorList>
            <person name="Go L.Y."/>
            <person name="Mitchell J.A."/>
        </authorList>
    </citation>
    <scope>NUCLEOTIDE SEQUENCE</scope>
    <source>
        <strain evidence="3">ARTV</strain>
    </source>
</reference>
<dbReference type="GO" id="GO:0003677">
    <property type="term" value="F:DNA binding"/>
    <property type="evidence" value="ECO:0007669"/>
    <property type="project" value="InterPro"/>
</dbReference>
<name>A0A3B0M272_9GAMM</name>
<dbReference type="CDD" id="cd00093">
    <property type="entry name" value="HTH_XRE"/>
    <property type="match status" value="1"/>
</dbReference>
<sequence length="114" mass="12254">MSSEYGKKLKDIRHAEGLTQPEFSALTGISLGAIRNYETGQSGVGLNVIDKIVKNPKLNKYTMWLMSDKTAPSAGQIAPALAHYGTDGGAAQNQTRKMVEDSDVRSSHCAQKTA</sequence>
<feature type="compositionally biased region" description="Basic and acidic residues" evidence="1">
    <location>
        <begin position="97"/>
        <end position="106"/>
    </location>
</feature>
<evidence type="ECO:0000313" key="3">
    <source>
        <dbReference type="EMBL" id="SSW96691.1"/>
    </source>
</evidence>
<organism evidence="3">
    <name type="scientific">Arsenophonus endosymbiont of Trialeurodes vaporariorum</name>
    <dbReference type="NCBI Taxonomy" id="235567"/>
    <lineage>
        <taxon>Bacteria</taxon>
        <taxon>Pseudomonadati</taxon>
        <taxon>Pseudomonadota</taxon>
        <taxon>Gammaproteobacteria</taxon>
        <taxon>Enterobacterales</taxon>
        <taxon>Morganellaceae</taxon>
        <taxon>Arsenophonus</taxon>
    </lineage>
</organism>
<evidence type="ECO:0000256" key="1">
    <source>
        <dbReference type="SAM" id="MobiDB-lite"/>
    </source>
</evidence>
<dbReference type="SUPFAM" id="SSF47413">
    <property type="entry name" value="lambda repressor-like DNA-binding domains"/>
    <property type="match status" value="1"/>
</dbReference>
<dbReference type="PROSITE" id="PS50943">
    <property type="entry name" value="HTH_CROC1"/>
    <property type="match status" value="1"/>
</dbReference>
<dbReference type="SMART" id="SM00530">
    <property type="entry name" value="HTH_XRE"/>
    <property type="match status" value="1"/>
</dbReference>
<dbReference type="InterPro" id="IPR001387">
    <property type="entry name" value="Cro/C1-type_HTH"/>
</dbReference>
<gene>
    <name evidence="3" type="ORF">ARTV_3254</name>
</gene>
<evidence type="ECO:0000259" key="2">
    <source>
        <dbReference type="PROSITE" id="PS50943"/>
    </source>
</evidence>
<accession>A0A3B0M272</accession>
<dbReference type="Pfam" id="PF01381">
    <property type="entry name" value="HTH_3"/>
    <property type="match status" value="1"/>
</dbReference>
<proteinExistence type="predicted"/>
<dbReference type="InterPro" id="IPR010982">
    <property type="entry name" value="Lambda_DNA-bd_dom_sf"/>
</dbReference>
<dbReference type="Gene3D" id="1.10.260.40">
    <property type="entry name" value="lambda repressor-like DNA-binding domains"/>
    <property type="match status" value="1"/>
</dbReference>